<sequence length="115" mass="12037">MSLSPTQSPSCNAESLPQNLLLISAFPFSFPYALFLSVSSLSLLLRPPILGSGSSSVVSASGSPRVGSLEPGPHLRPASVAEGRGASPERRTRRGEAGLEGLVVGRFRSQFLRDG</sequence>
<evidence type="ECO:0000256" key="2">
    <source>
        <dbReference type="SAM" id="Phobius"/>
    </source>
</evidence>
<feature type="compositionally biased region" description="Basic and acidic residues" evidence="1">
    <location>
        <begin position="87"/>
        <end position="97"/>
    </location>
</feature>
<comment type="caution">
    <text evidence="3">The sequence shown here is derived from an EMBL/GenBank/DDBJ whole genome shotgun (WGS) entry which is preliminary data.</text>
</comment>
<protein>
    <submittedName>
        <fullName evidence="3">Stress-inducible protein</fullName>
    </submittedName>
</protein>
<keyword evidence="2" id="KW-0812">Transmembrane</keyword>
<keyword evidence="2" id="KW-1133">Transmembrane helix</keyword>
<evidence type="ECO:0000313" key="4">
    <source>
        <dbReference type="Proteomes" id="UP000585474"/>
    </source>
</evidence>
<feature type="region of interest" description="Disordered" evidence="1">
    <location>
        <begin position="53"/>
        <end position="98"/>
    </location>
</feature>
<organism evidence="3 4">
    <name type="scientific">Actinidia rufa</name>
    <dbReference type="NCBI Taxonomy" id="165716"/>
    <lineage>
        <taxon>Eukaryota</taxon>
        <taxon>Viridiplantae</taxon>
        <taxon>Streptophyta</taxon>
        <taxon>Embryophyta</taxon>
        <taxon>Tracheophyta</taxon>
        <taxon>Spermatophyta</taxon>
        <taxon>Magnoliopsida</taxon>
        <taxon>eudicotyledons</taxon>
        <taxon>Gunneridae</taxon>
        <taxon>Pentapetalae</taxon>
        <taxon>asterids</taxon>
        <taxon>Ericales</taxon>
        <taxon>Actinidiaceae</taxon>
        <taxon>Actinidia</taxon>
    </lineage>
</organism>
<dbReference type="Proteomes" id="UP000585474">
    <property type="component" value="Unassembled WGS sequence"/>
</dbReference>
<gene>
    <name evidence="3" type="ORF">Acr_00g0006400</name>
</gene>
<keyword evidence="4" id="KW-1185">Reference proteome</keyword>
<keyword evidence="2" id="KW-0472">Membrane</keyword>
<name>A0A7J0D810_9ERIC</name>
<evidence type="ECO:0000313" key="3">
    <source>
        <dbReference type="EMBL" id="GFS29360.1"/>
    </source>
</evidence>
<proteinExistence type="predicted"/>
<reference evidence="4" key="1">
    <citation type="submission" date="2019-07" db="EMBL/GenBank/DDBJ databases">
        <title>De Novo Assembly of kiwifruit Actinidia rufa.</title>
        <authorList>
            <person name="Sugita-Konishi S."/>
            <person name="Sato K."/>
            <person name="Mori E."/>
            <person name="Abe Y."/>
            <person name="Kisaki G."/>
            <person name="Hamano K."/>
            <person name="Suezawa K."/>
            <person name="Otani M."/>
            <person name="Fukuda T."/>
            <person name="Manabe T."/>
            <person name="Gomi K."/>
            <person name="Tabuchi M."/>
            <person name="Akimitsu K."/>
            <person name="Kataoka I."/>
        </authorList>
    </citation>
    <scope>NUCLEOTIDE SEQUENCE [LARGE SCALE GENOMIC DNA]</scope>
    <source>
        <strain evidence="4">cv. Fuchu</strain>
    </source>
</reference>
<accession>A0A7J0D810</accession>
<dbReference type="AlphaFoldDB" id="A0A7J0D810"/>
<evidence type="ECO:0000256" key="1">
    <source>
        <dbReference type="SAM" id="MobiDB-lite"/>
    </source>
</evidence>
<feature type="compositionally biased region" description="Low complexity" evidence="1">
    <location>
        <begin position="53"/>
        <end position="68"/>
    </location>
</feature>
<dbReference type="EMBL" id="BJWL01000084">
    <property type="protein sequence ID" value="GFS29360.1"/>
    <property type="molecule type" value="Genomic_DNA"/>
</dbReference>
<feature type="transmembrane region" description="Helical" evidence="2">
    <location>
        <begin position="20"/>
        <end position="45"/>
    </location>
</feature>